<reference evidence="1" key="1">
    <citation type="submission" date="2020-04" db="EMBL/GenBank/DDBJ databases">
        <authorList>
            <person name="Chiriac C."/>
            <person name="Salcher M."/>
            <person name="Ghai R."/>
            <person name="Kavagutti S V."/>
        </authorList>
    </citation>
    <scope>NUCLEOTIDE SEQUENCE</scope>
</reference>
<gene>
    <name evidence="1" type="ORF">UFOVP847_47</name>
</gene>
<name>A0A6J5P6C1_9CAUD</name>
<protein>
    <submittedName>
        <fullName evidence="1">Uncharacterized protein</fullName>
    </submittedName>
</protein>
<proteinExistence type="predicted"/>
<sequence length="71" mass="7683">MKKATKAKGPYAVEGVGFQQAMVSARMSIRETAHRFGRSEAKIVEMMQGVVKPDALILASLQIQARHGGGR</sequence>
<accession>A0A6J5P6C1</accession>
<organism evidence="1">
    <name type="scientific">uncultured Caudovirales phage</name>
    <dbReference type="NCBI Taxonomy" id="2100421"/>
    <lineage>
        <taxon>Viruses</taxon>
        <taxon>Duplodnaviria</taxon>
        <taxon>Heunggongvirae</taxon>
        <taxon>Uroviricota</taxon>
        <taxon>Caudoviricetes</taxon>
        <taxon>Peduoviridae</taxon>
        <taxon>Maltschvirus</taxon>
        <taxon>Maltschvirus maltsch</taxon>
    </lineage>
</organism>
<dbReference type="EMBL" id="LR796789">
    <property type="protein sequence ID" value="CAB4166717.1"/>
    <property type="molecule type" value="Genomic_DNA"/>
</dbReference>
<evidence type="ECO:0000313" key="1">
    <source>
        <dbReference type="EMBL" id="CAB4166717.1"/>
    </source>
</evidence>